<evidence type="ECO:0000313" key="2">
    <source>
        <dbReference type="Proteomes" id="UP000003933"/>
    </source>
</evidence>
<dbReference type="STRING" id="1202539.A355_045"/>
<reference evidence="1 2" key="1">
    <citation type="journal article" date="2012" name="Mol. Biol. Evol.">
        <title>Genome reduction and co-evolution between the primary and secondary bacterial symbionts of psyllids.</title>
        <authorList>
            <person name="Sloan D.B."/>
            <person name="Moran N.A."/>
        </authorList>
    </citation>
    <scope>NUCLEOTIDE SEQUENCE [LARGE SCALE GENOMIC DNA]</scope>
    <source>
        <strain evidence="1 2">HT</strain>
    </source>
</reference>
<dbReference type="AlphaFoldDB" id="J3VQ71"/>
<dbReference type="OrthoDB" id="10009096at2"/>
<keyword evidence="1" id="KW-0689">Ribosomal protein</keyword>
<evidence type="ECO:0000313" key="1">
    <source>
        <dbReference type="EMBL" id="AFP84086.1"/>
    </source>
</evidence>
<dbReference type="HOGENOM" id="CLU_144019_0_0_6"/>
<dbReference type="Proteomes" id="UP000003933">
    <property type="component" value="Chromosome"/>
</dbReference>
<dbReference type="GO" id="GO:0005840">
    <property type="term" value="C:ribosome"/>
    <property type="evidence" value="ECO:0007669"/>
    <property type="project" value="UniProtKB-KW"/>
</dbReference>
<name>J3VQ71_CARRU</name>
<dbReference type="EMBL" id="CP003544">
    <property type="protein sequence ID" value="AFP84086.1"/>
    <property type="molecule type" value="Genomic_DNA"/>
</dbReference>
<dbReference type="PATRIC" id="fig|1202539.3.peg.39"/>
<protein>
    <submittedName>
        <fullName evidence="1">Putative ribosomal protein L25</fullName>
    </submittedName>
</protein>
<accession>J3VQ71</accession>
<dbReference type="RefSeq" id="WP_014887386.1">
    <property type="nucleotide sequence ID" value="NC_018417.1"/>
</dbReference>
<proteinExistence type="predicted"/>
<organism evidence="1 2">
    <name type="scientific">Candidatus Carsonella ruddii HT isolate Thao2000</name>
    <dbReference type="NCBI Taxonomy" id="1202539"/>
    <lineage>
        <taxon>Bacteria</taxon>
        <taxon>Pseudomonadati</taxon>
        <taxon>Pseudomonadota</taxon>
        <taxon>Gammaproteobacteria</taxon>
        <taxon>Oceanospirillales</taxon>
        <taxon>Halomonadaceae</taxon>
        <taxon>Zymobacter group</taxon>
        <taxon>Candidatus Carsonella</taxon>
    </lineage>
</organism>
<sequence>MKFKFKLKLYKKNVYNNEKIIFGDFILKKNIYNIYIIKKNFLKKIFKNNFLIVVYLNKKYFTYVKHVKYKHINNIIEYFILEEIKDIFYIKYENLKKKINNKIEFLNKKKFPRKIILNSIFKKKILKDNDFNFKLFLIKKKKLFFN</sequence>
<dbReference type="KEGG" id="crt:A355_045"/>
<gene>
    <name evidence="1" type="primary">rplY</name>
    <name evidence="1" type="ORF">A355_045</name>
</gene>
<keyword evidence="1" id="KW-0687">Ribonucleoprotein</keyword>